<name>A0A1W1DY00_9ZZZZ</name>
<evidence type="ECO:0000313" key="1">
    <source>
        <dbReference type="EMBL" id="SFV86583.1"/>
    </source>
</evidence>
<organism evidence="1">
    <name type="scientific">hydrothermal vent metagenome</name>
    <dbReference type="NCBI Taxonomy" id="652676"/>
    <lineage>
        <taxon>unclassified sequences</taxon>
        <taxon>metagenomes</taxon>
        <taxon>ecological metagenomes</taxon>
    </lineage>
</organism>
<protein>
    <submittedName>
        <fullName evidence="1">Uncharacterized protein</fullName>
    </submittedName>
</protein>
<reference evidence="1" key="1">
    <citation type="submission" date="2016-10" db="EMBL/GenBank/DDBJ databases">
        <authorList>
            <person name="de Groot N.N."/>
        </authorList>
    </citation>
    <scope>NUCLEOTIDE SEQUENCE</scope>
</reference>
<sequence length="38" mass="4579">MMNFWAKKRLPYVFHKLCWGFTHKKTTLKGGFFTILSN</sequence>
<dbReference type="AlphaFoldDB" id="A0A1W1DY00"/>
<dbReference type="EMBL" id="FPHY01000091">
    <property type="protein sequence ID" value="SFV86583.1"/>
    <property type="molecule type" value="Genomic_DNA"/>
</dbReference>
<gene>
    <name evidence="1" type="ORF">MNB_SUP05-SYMBIONT-4-334</name>
</gene>
<accession>A0A1W1DY00</accession>
<proteinExistence type="predicted"/>